<gene>
    <name evidence="4" type="primary">LTP1</name>
    <name evidence="4" type="ORF">KSP40_PGU013729</name>
</gene>
<dbReference type="PRINTS" id="PR00382">
    <property type="entry name" value="LIPIDTRNSFER"/>
</dbReference>
<dbReference type="PROSITE" id="PS00597">
    <property type="entry name" value="PLANT_LTP"/>
    <property type="match status" value="1"/>
</dbReference>
<feature type="signal peptide" evidence="2">
    <location>
        <begin position="1"/>
        <end position="26"/>
    </location>
</feature>
<dbReference type="Pfam" id="PF00234">
    <property type="entry name" value="Tryp_alpha_amyl"/>
    <property type="match status" value="1"/>
</dbReference>
<evidence type="ECO:0000313" key="5">
    <source>
        <dbReference type="Proteomes" id="UP001412067"/>
    </source>
</evidence>
<evidence type="ECO:0000259" key="3">
    <source>
        <dbReference type="SMART" id="SM00499"/>
    </source>
</evidence>
<dbReference type="CDD" id="cd01960">
    <property type="entry name" value="nsLTP1"/>
    <property type="match status" value="1"/>
</dbReference>
<feature type="chain" id="PRO_5045633856" description="Non-specific lipid-transfer protein" evidence="2">
    <location>
        <begin position="27"/>
        <end position="126"/>
    </location>
</feature>
<name>A0ABR2LS68_9ASPA</name>
<keyword evidence="1" id="KW-0813">Transport</keyword>
<comment type="function">
    <text evidence="1">Plant non-specific lipid-transfer proteins transfer phospholipids as well as galactolipids across membranes. May play a role in wax or cutin deposition in the cell walls of expanding epidermal cells and certain secretory tissues.</text>
</comment>
<dbReference type="InterPro" id="IPR036312">
    <property type="entry name" value="Bifun_inhib/LTP/seed_sf"/>
</dbReference>
<dbReference type="PANTHER" id="PTHR33076">
    <property type="entry name" value="NON-SPECIFIC LIPID-TRANSFER PROTEIN 2-RELATED"/>
    <property type="match status" value="1"/>
</dbReference>
<comment type="caution">
    <text evidence="4">The sequence shown here is derived from an EMBL/GenBank/DDBJ whole genome shotgun (WGS) entry which is preliminary data.</text>
</comment>
<dbReference type="Proteomes" id="UP001412067">
    <property type="component" value="Unassembled WGS sequence"/>
</dbReference>
<keyword evidence="1" id="KW-0446">Lipid-binding</keyword>
<dbReference type="InterPro" id="IPR016140">
    <property type="entry name" value="Bifunc_inhib/LTP/seed_store"/>
</dbReference>
<evidence type="ECO:0000313" key="4">
    <source>
        <dbReference type="EMBL" id="KAK8949773.1"/>
    </source>
</evidence>
<organism evidence="4 5">
    <name type="scientific">Platanthera guangdongensis</name>
    <dbReference type="NCBI Taxonomy" id="2320717"/>
    <lineage>
        <taxon>Eukaryota</taxon>
        <taxon>Viridiplantae</taxon>
        <taxon>Streptophyta</taxon>
        <taxon>Embryophyta</taxon>
        <taxon>Tracheophyta</taxon>
        <taxon>Spermatophyta</taxon>
        <taxon>Magnoliopsida</taxon>
        <taxon>Liliopsida</taxon>
        <taxon>Asparagales</taxon>
        <taxon>Orchidaceae</taxon>
        <taxon>Orchidoideae</taxon>
        <taxon>Orchideae</taxon>
        <taxon>Orchidinae</taxon>
        <taxon>Platanthera</taxon>
    </lineage>
</organism>
<accession>A0ABR2LS68</accession>
<feature type="domain" description="Bifunctional inhibitor/plant lipid transfer protein/seed storage helical" evidence="3">
    <location>
        <begin position="30"/>
        <end position="116"/>
    </location>
</feature>
<keyword evidence="5" id="KW-1185">Reference proteome</keyword>
<sequence>MVSPPAAVALAAALVAAAVMLPSSKAALSCTTVYQSLYPCLSYLQSGGSGVQLEQCCSGIYSLKEAAGTMADRREACTCLKAAAESVSGVNLNLAGALPKICGVNIPFKISTSTDCSKVASSIKEW</sequence>
<dbReference type="SMART" id="SM00499">
    <property type="entry name" value="AAI"/>
    <property type="match status" value="1"/>
</dbReference>
<evidence type="ECO:0000256" key="2">
    <source>
        <dbReference type="SAM" id="SignalP"/>
    </source>
</evidence>
<evidence type="ECO:0000256" key="1">
    <source>
        <dbReference type="RuleBase" id="RU000628"/>
    </source>
</evidence>
<keyword evidence="2" id="KW-0732">Signal</keyword>
<dbReference type="EMBL" id="JBBWWR010000015">
    <property type="protein sequence ID" value="KAK8949773.1"/>
    <property type="molecule type" value="Genomic_DNA"/>
</dbReference>
<protein>
    <recommendedName>
        <fullName evidence="1">Non-specific lipid-transfer protein</fullName>
    </recommendedName>
</protein>
<dbReference type="InterPro" id="IPR000528">
    <property type="entry name" value="Plant_nsLTP"/>
</dbReference>
<proteinExistence type="inferred from homology"/>
<dbReference type="SUPFAM" id="SSF47699">
    <property type="entry name" value="Bifunctional inhibitor/lipid-transfer protein/seed storage 2S albumin"/>
    <property type="match status" value="1"/>
</dbReference>
<dbReference type="Gene3D" id="1.10.110.10">
    <property type="entry name" value="Plant lipid-transfer and hydrophobic proteins"/>
    <property type="match status" value="1"/>
</dbReference>
<comment type="similarity">
    <text evidence="1">Belongs to the plant LTP family.</text>
</comment>
<reference evidence="4 5" key="1">
    <citation type="journal article" date="2022" name="Nat. Plants">
        <title>Genomes of leafy and leafless Platanthera orchids illuminate the evolution of mycoheterotrophy.</title>
        <authorList>
            <person name="Li M.H."/>
            <person name="Liu K.W."/>
            <person name="Li Z."/>
            <person name="Lu H.C."/>
            <person name="Ye Q.L."/>
            <person name="Zhang D."/>
            <person name="Wang J.Y."/>
            <person name="Li Y.F."/>
            <person name="Zhong Z.M."/>
            <person name="Liu X."/>
            <person name="Yu X."/>
            <person name="Liu D.K."/>
            <person name="Tu X.D."/>
            <person name="Liu B."/>
            <person name="Hao Y."/>
            <person name="Liao X.Y."/>
            <person name="Jiang Y.T."/>
            <person name="Sun W.H."/>
            <person name="Chen J."/>
            <person name="Chen Y.Q."/>
            <person name="Ai Y."/>
            <person name="Zhai J.W."/>
            <person name="Wu S.S."/>
            <person name="Zhou Z."/>
            <person name="Hsiao Y.Y."/>
            <person name="Wu W.L."/>
            <person name="Chen Y.Y."/>
            <person name="Lin Y.F."/>
            <person name="Hsu J.L."/>
            <person name="Li C.Y."/>
            <person name="Wang Z.W."/>
            <person name="Zhao X."/>
            <person name="Zhong W.Y."/>
            <person name="Ma X.K."/>
            <person name="Ma L."/>
            <person name="Huang J."/>
            <person name="Chen G.Z."/>
            <person name="Huang M.Z."/>
            <person name="Huang L."/>
            <person name="Peng D.H."/>
            <person name="Luo Y.B."/>
            <person name="Zou S.Q."/>
            <person name="Chen S.P."/>
            <person name="Lan S."/>
            <person name="Tsai W.C."/>
            <person name="Van de Peer Y."/>
            <person name="Liu Z.J."/>
        </authorList>
    </citation>
    <scope>NUCLEOTIDE SEQUENCE [LARGE SCALE GENOMIC DNA]</scope>
    <source>
        <strain evidence="4">Lor288</strain>
    </source>
</reference>